<dbReference type="AlphaFoldDB" id="A0A0D0E316"/>
<gene>
    <name evidence="1" type="ORF">PAXRUDRAFT_823873</name>
</gene>
<dbReference type="InParanoid" id="A0A0D0E316"/>
<dbReference type="OrthoDB" id="2874131at2759"/>
<reference evidence="2" key="2">
    <citation type="submission" date="2015-01" db="EMBL/GenBank/DDBJ databases">
        <title>Evolutionary Origins and Diversification of the Mycorrhizal Mutualists.</title>
        <authorList>
            <consortium name="DOE Joint Genome Institute"/>
            <consortium name="Mycorrhizal Genomics Consortium"/>
            <person name="Kohler A."/>
            <person name="Kuo A."/>
            <person name="Nagy L.G."/>
            <person name="Floudas D."/>
            <person name="Copeland A."/>
            <person name="Barry K.W."/>
            <person name="Cichocki N."/>
            <person name="Veneault-Fourrey C."/>
            <person name="LaButti K."/>
            <person name="Lindquist E.A."/>
            <person name="Lipzen A."/>
            <person name="Lundell T."/>
            <person name="Morin E."/>
            <person name="Murat C."/>
            <person name="Riley R."/>
            <person name="Ohm R."/>
            <person name="Sun H."/>
            <person name="Tunlid A."/>
            <person name="Henrissat B."/>
            <person name="Grigoriev I.V."/>
            <person name="Hibbett D.S."/>
            <person name="Martin F."/>
        </authorList>
    </citation>
    <scope>NUCLEOTIDE SEQUENCE [LARGE SCALE GENOMIC DNA]</scope>
    <source>
        <strain evidence="2">Ve08.2h10</strain>
    </source>
</reference>
<accession>A0A0D0E316</accession>
<proteinExistence type="predicted"/>
<dbReference type="Proteomes" id="UP000054538">
    <property type="component" value="Unassembled WGS sequence"/>
</dbReference>
<name>A0A0D0E316_9AGAM</name>
<dbReference type="HOGENOM" id="CLU_049760_1_0_1"/>
<organism evidence="1 2">
    <name type="scientific">Paxillus rubicundulus Ve08.2h10</name>
    <dbReference type="NCBI Taxonomy" id="930991"/>
    <lineage>
        <taxon>Eukaryota</taxon>
        <taxon>Fungi</taxon>
        <taxon>Dikarya</taxon>
        <taxon>Basidiomycota</taxon>
        <taxon>Agaricomycotina</taxon>
        <taxon>Agaricomycetes</taxon>
        <taxon>Agaricomycetidae</taxon>
        <taxon>Boletales</taxon>
        <taxon>Paxilineae</taxon>
        <taxon>Paxillaceae</taxon>
        <taxon>Paxillus</taxon>
    </lineage>
</organism>
<keyword evidence="2" id="KW-1185">Reference proteome</keyword>
<reference evidence="1 2" key="1">
    <citation type="submission" date="2014-04" db="EMBL/GenBank/DDBJ databases">
        <authorList>
            <consortium name="DOE Joint Genome Institute"/>
            <person name="Kuo A."/>
            <person name="Kohler A."/>
            <person name="Jargeat P."/>
            <person name="Nagy L.G."/>
            <person name="Floudas D."/>
            <person name="Copeland A."/>
            <person name="Barry K.W."/>
            <person name="Cichocki N."/>
            <person name="Veneault-Fourrey C."/>
            <person name="LaButti K."/>
            <person name="Lindquist E.A."/>
            <person name="Lipzen A."/>
            <person name="Lundell T."/>
            <person name="Morin E."/>
            <person name="Murat C."/>
            <person name="Sun H."/>
            <person name="Tunlid A."/>
            <person name="Henrissat B."/>
            <person name="Grigoriev I.V."/>
            <person name="Hibbett D.S."/>
            <person name="Martin F."/>
            <person name="Nordberg H.P."/>
            <person name="Cantor M.N."/>
            <person name="Hua S.X."/>
        </authorList>
    </citation>
    <scope>NUCLEOTIDE SEQUENCE [LARGE SCALE GENOMIC DNA]</scope>
    <source>
        <strain evidence="1 2">Ve08.2h10</strain>
    </source>
</reference>
<evidence type="ECO:0000313" key="1">
    <source>
        <dbReference type="EMBL" id="KIK98451.1"/>
    </source>
</evidence>
<protein>
    <submittedName>
        <fullName evidence="1">Uncharacterized protein</fullName>
    </submittedName>
</protein>
<evidence type="ECO:0000313" key="2">
    <source>
        <dbReference type="Proteomes" id="UP000054538"/>
    </source>
</evidence>
<dbReference type="EMBL" id="KN824892">
    <property type="protein sequence ID" value="KIK98451.1"/>
    <property type="molecule type" value="Genomic_DNA"/>
</dbReference>
<sequence length="438" mass="49860">MSEFAPANLNLAHLRRKMDIRNLTLYVAGQNNIEKGRLYMLWRDGNFIVIQAEPYCRPGITYDYTMPFSYYIEEYRAYNYLKEVIQTMLDTIVFDSENNWAHLIRQKDDTYRLVYTKKRSVHNCPIWTKVVDLDDIEVTRLVDGLYWEGIYKEQEVDLYIGWEDVWGTYITCESRGQKLMQSLGLGHYCFELLAHVSKNGAIIGLMMEAYIGRGITLADRSAVFEAVADIQRHGVLLMFARGDILITKQGVRFASLSSAKKYQDQDELAKVAESVHWKTLADMFDNIDHDPFGGCLSSSRTMQAGSFVIPRLPTPGRPFAFTPEELVIRWAWSIATSDALCRSNLAAPTKPQAPHRSFKRSTVARRDKRIKGDGKIILAPDVADSAQCSALVASVDRPLLITSWGRSSNTRALPYARPTPRRLLLAEEDDPPIPMKRG</sequence>